<dbReference type="SUPFAM" id="SSF82657">
    <property type="entry name" value="BolA-like"/>
    <property type="match status" value="1"/>
</dbReference>
<dbReference type="Gene3D" id="3.30.300.90">
    <property type="entry name" value="BolA-like"/>
    <property type="match status" value="1"/>
</dbReference>
<evidence type="ECO:0000256" key="1">
    <source>
        <dbReference type="ARBA" id="ARBA00005578"/>
    </source>
</evidence>
<dbReference type="Proteomes" id="UP001152747">
    <property type="component" value="Unassembled WGS sequence"/>
</dbReference>
<dbReference type="InterPro" id="IPR036065">
    <property type="entry name" value="BolA-like_sf"/>
</dbReference>
<evidence type="ECO:0000313" key="5">
    <source>
        <dbReference type="Proteomes" id="UP001152747"/>
    </source>
</evidence>
<evidence type="ECO:0000256" key="2">
    <source>
        <dbReference type="RuleBase" id="RU003860"/>
    </source>
</evidence>
<dbReference type="AlphaFoldDB" id="A0A9P1N0N9"/>
<sequence length="108" mass="11891">MSTAEGPVAKIIQEKLTATFQPKHLEVACESHLHNVPKGAEKHFRVQVVSDAFEGIRVIERHRLVNTCLSHELANGVHALRIDAIPTSKWTEGKQQDPSPTCKGGFGK</sequence>
<dbReference type="EMBL" id="CANHGI010000004">
    <property type="protein sequence ID" value="CAI5447204.1"/>
    <property type="molecule type" value="Genomic_DNA"/>
</dbReference>
<reference evidence="4" key="1">
    <citation type="submission" date="2022-11" db="EMBL/GenBank/DDBJ databases">
        <authorList>
            <person name="Kikuchi T."/>
        </authorList>
    </citation>
    <scope>NUCLEOTIDE SEQUENCE</scope>
    <source>
        <strain evidence="4">PS1010</strain>
    </source>
</reference>
<dbReference type="OrthoDB" id="4983at2759"/>
<evidence type="ECO:0000256" key="3">
    <source>
        <dbReference type="SAM" id="MobiDB-lite"/>
    </source>
</evidence>
<dbReference type="GO" id="GO:0005739">
    <property type="term" value="C:mitochondrion"/>
    <property type="evidence" value="ECO:0007669"/>
    <property type="project" value="TreeGrafter"/>
</dbReference>
<dbReference type="GO" id="GO:1990229">
    <property type="term" value="C:iron-sulfur cluster assembly complex"/>
    <property type="evidence" value="ECO:0007669"/>
    <property type="project" value="UniProtKB-ARBA"/>
</dbReference>
<evidence type="ECO:0000313" key="4">
    <source>
        <dbReference type="EMBL" id="CAI5447204.1"/>
    </source>
</evidence>
<name>A0A9P1N0N9_9PELO</name>
<comment type="similarity">
    <text evidence="1 2">Belongs to the BolA/IbaG family.</text>
</comment>
<comment type="caution">
    <text evidence="4">The sequence shown here is derived from an EMBL/GenBank/DDBJ whole genome shotgun (WGS) entry which is preliminary data.</text>
</comment>
<dbReference type="InterPro" id="IPR050961">
    <property type="entry name" value="BolA/IbaG_stress_morph_reg"/>
</dbReference>
<keyword evidence="5" id="KW-1185">Reference proteome</keyword>
<gene>
    <name evidence="4" type="ORF">CAMP_LOCUS9841</name>
</gene>
<organism evidence="4 5">
    <name type="scientific">Caenorhabditis angaria</name>
    <dbReference type="NCBI Taxonomy" id="860376"/>
    <lineage>
        <taxon>Eukaryota</taxon>
        <taxon>Metazoa</taxon>
        <taxon>Ecdysozoa</taxon>
        <taxon>Nematoda</taxon>
        <taxon>Chromadorea</taxon>
        <taxon>Rhabditida</taxon>
        <taxon>Rhabditina</taxon>
        <taxon>Rhabditomorpha</taxon>
        <taxon>Rhabditoidea</taxon>
        <taxon>Rhabditidae</taxon>
        <taxon>Peloderinae</taxon>
        <taxon>Caenorhabditis</taxon>
    </lineage>
</organism>
<dbReference type="Pfam" id="PF01722">
    <property type="entry name" value="BolA"/>
    <property type="match status" value="1"/>
</dbReference>
<dbReference type="PIRSF" id="PIRSF003113">
    <property type="entry name" value="BolA"/>
    <property type="match status" value="1"/>
</dbReference>
<accession>A0A9P1N0N9</accession>
<dbReference type="PANTHER" id="PTHR46229">
    <property type="entry name" value="BOLA TRANSCRIPTION REGULATOR"/>
    <property type="match status" value="1"/>
</dbReference>
<dbReference type="PANTHER" id="PTHR46229:SF2">
    <property type="entry name" value="BOLA-LIKE PROTEIN 1"/>
    <property type="match status" value="1"/>
</dbReference>
<proteinExistence type="inferred from homology"/>
<feature type="region of interest" description="Disordered" evidence="3">
    <location>
        <begin position="87"/>
        <end position="108"/>
    </location>
</feature>
<evidence type="ECO:0008006" key="6">
    <source>
        <dbReference type="Google" id="ProtNLM"/>
    </source>
</evidence>
<dbReference type="InterPro" id="IPR002634">
    <property type="entry name" value="BolA"/>
</dbReference>
<dbReference type="FunFam" id="3.30.300.90:FF:000001">
    <property type="entry name" value="Transcriptional regulator BolA"/>
    <property type="match status" value="1"/>
</dbReference>
<protein>
    <recommendedName>
        <fullName evidence="6">BolA-like protein</fullName>
    </recommendedName>
</protein>